<dbReference type="AlphaFoldDB" id="A0A4S8KR50"/>
<keyword evidence="2" id="KW-1185">Reference proteome</keyword>
<proteinExistence type="predicted"/>
<dbReference type="EMBL" id="ML180245">
    <property type="protein sequence ID" value="THU78189.1"/>
    <property type="molecule type" value="Genomic_DNA"/>
</dbReference>
<accession>A0A4S8KR50</accession>
<evidence type="ECO:0000313" key="2">
    <source>
        <dbReference type="Proteomes" id="UP000297245"/>
    </source>
</evidence>
<evidence type="ECO:0000313" key="1">
    <source>
        <dbReference type="EMBL" id="THU78189.1"/>
    </source>
</evidence>
<sequence length="87" mass="9846">MGEQEEESGYGVSQIVVGRESDSRWACVGERRLLVLDWGQKEEGRRVDPILDASSAHSKAYFNIPLRSKTLNLKQTIPPLTYVLEKL</sequence>
<gene>
    <name evidence="1" type="ORF">K435DRAFT_876907</name>
</gene>
<organism evidence="1 2">
    <name type="scientific">Dendrothele bispora (strain CBS 962.96)</name>
    <dbReference type="NCBI Taxonomy" id="1314807"/>
    <lineage>
        <taxon>Eukaryota</taxon>
        <taxon>Fungi</taxon>
        <taxon>Dikarya</taxon>
        <taxon>Basidiomycota</taxon>
        <taxon>Agaricomycotina</taxon>
        <taxon>Agaricomycetes</taxon>
        <taxon>Agaricomycetidae</taxon>
        <taxon>Agaricales</taxon>
        <taxon>Agaricales incertae sedis</taxon>
        <taxon>Dendrothele</taxon>
    </lineage>
</organism>
<protein>
    <submittedName>
        <fullName evidence="1">Uncharacterized protein</fullName>
    </submittedName>
</protein>
<reference evidence="1 2" key="1">
    <citation type="journal article" date="2019" name="Nat. Ecol. Evol.">
        <title>Megaphylogeny resolves global patterns of mushroom evolution.</title>
        <authorList>
            <person name="Varga T."/>
            <person name="Krizsan K."/>
            <person name="Foldi C."/>
            <person name="Dima B."/>
            <person name="Sanchez-Garcia M."/>
            <person name="Sanchez-Ramirez S."/>
            <person name="Szollosi G.J."/>
            <person name="Szarkandi J.G."/>
            <person name="Papp V."/>
            <person name="Albert L."/>
            <person name="Andreopoulos W."/>
            <person name="Angelini C."/>
            <person name="Antonin V."/>
            <person name="Barry K.W."/>
            <person name="Bougher N.L."/>
            <person name="Buchanan P."/>
            <person name="Buyck B."/>
            <person name="Bense V."/>
            <person name="Catcheside P."/>
            <person name="Chovatia M."/>
            <person name="Cooper J."/>
            <person name="Damon W."/>
            <person name="Desjardin D."/>
            <person name="Finy P."/>
            <person name="Geml J."/>
            <person name="Haridas S."/>
            <person name="Hughes K."/>
            <person name="Justo A."/>
            <person name="Karasinski D."/>
            <person name="Kautmanova I."/>
            <person name="Kiss B."/>
            <person name="Kocsube S."/>
            <person name="Kotiranta H."/>
            <person name="LaButti K.M."/>
            <person name="Lechner B.E."/>
            <person name="Liimatainen K."/>
            <person name="Lipzen A."/>
            <person name="Lukacs Z."/>
            <person name="Mihaltcheva S."/>
            <person name="Morgado L.N."/>
            <person name="Niskanen T."/>
            <person name="Noordeloos M.E."/>
            <person name="Ohm R.A."/>
            <person name="Ortiz-Santana B."/>
            <person name="Ovrebo C."/>
            <person name="Racz N."/>
            <person name="Riley R."/>
            <person name="Savchenko A."/>
            <person name="Shiryaev A."/>
            <person name="Soop K."/>
            <person name="Spirin V."/>
            <person name="Szebenyi C."/>
            <person name="Tomsovsky M."/>
            <person name="Tulloss R.E."/>
            <person name="Uehling J."/>
            <person name="Grigoriev I.V."/>
            <person name="Vagvolgyi C."/>
            <person name="Papp T."/>
            <person name="Martin F.M."/>
            <person name="Miettinen O."/>
            <person name="Hibbett D.S."/>
            <person name="Nagy L.G."/>
        </authorList>
    </citation>
    <scope>NUCLEOTIDE SEQUENCE [LARGE SCALE GENOMIC DNA]</scope>
    <source>
        <strain evidence="1 2">CBS 962.96</strain>
    </source>
</reference>
<dbReference type="Proteomes" id="UP000297245">
    <property type="component" value="Unassembled WGS sequence"/>
</dbReference>
<name>A0A4S8KR50_DENBC</name>